<dbReference type="Proteomes" id="UP000630615">
    <property type="component" value="Unassembled WGS sequence"/>
</dbReference>
<proteinExistence type="predicted"/>
<keyword evidence="2" id="KW-1185">Reference proteome</keyword>
<comment type="caution">
    <text evidence="1">The sequence shown here is derived from an EMBL/GenBank/DDBJ whole genome shotgun (WGS) entry which is preliminary data.</text>
</comment>
<protein>
    <submittedName>
        <fullName evidence="1">Uncharacterized protein</fullName>
    </submittedName>
</protein>
<dbReference type="EMBL" id="BMKI01000010">
    <property type="protein sequence ID" value="GGD00379.1"/>
    <property type="molecule type" value="Genomic_DNA"/>
</dbReference>
<gene>
    <name evidence="1" type="ORF">GCM10011573_32440</name>
</gene>
<evidence type="ECO:0000313" key="1">
    <source>
        <dbReference type="EMBL" id="GGD00379.1"/>
    </source>
</evidence>
<dbReference type="RefSeq" id="WP_088270839.1">
    <property type="nucleotide sequence ID" value="NZ_CP021874.1"/>
</dbReference>
<organism evidence="1 2">
    <name type="scientific">Enterococcus wangshanyuanii</name>
    <dbReference type="NCBI Taxonomy" id="2005703"/>
    <lineage>
        <taxon>Bacteria</taxon>
        <taxon>Bacillati</taxon>
        <taxon>Bacillota</taxon>
        <taxon>Bacilli</taxon>
        <taxon>Lactobacillales</taxon>
        <taxon>Enterococcaceae</taxon>
        <taxon>Enterococcus</taxon>
    </lineage>
</organism>
<accession>A0ABQ1PP26</accession>
<reference evidence="2" key="1">
    <citation type="journal article" date="2019" name="Int. J. Syst. Evol. Microbiol.">
        <title>The Global Catalogue of Microorganisms (GCM) 10K type strain sequencing project: providing services to taxonomists for standard genome sequencing and annotation.</title>
        <authorList>
            <consortium name="The Broad Institute Genomics Platform"/>
            <consortium name="The Broad Institute Genome Sequencing Center for Infectious Disease"/>
            <person name="Wu L."/>
            <person name="Ma J."/>
        </authorList>
    </citation>
    <scope>NUCLEOTIDE SEQUENCE [LARGE SCALE GENOMIC DNA]</scope>
    <source>
        <strain evidence="2">CGMCC 1.15942</strain>
    </source>
</reference>
<evidence type="ECO:0000313" key="2">
    <source>
        <dbReference type="Proteomes" id="UP000630615"/>
    </source>
</evidence>
<name>A0ABQ1PP26_9ENTE</name>
<sequence length="152" mass="17519">MNNVINRFKSIPLGDIISAALGNLNKSTKDIDIVKEGSFVFVNKEGFESILINFTEFIYKTGIKPVSGLFIAFFNISTIRKFELGSFIEKINDQDLKNKILGIRSGEKLFKMFIRAYNYGLQETSHKYIEYKVRKNRTIIILEERIPSLINL</sequence>